<dbReference type="PANTHER" id="PTHR10091:SF0">
    <property type="entry name" value="GALACTOSE MUTAROTASE"/>
    <property type="match status" value="1"/>
</dbReference>
<dbReference type="PANTHER" id="PTHR10091">
    <property type="entry name" value="ALDOSE-1-EPIMERASE"/>
    <property type="match status" value="1"/>
</dbReference>
<keyword evidence="10" id="KW-1185">Reference proteome</keyword>
<evidence type="ECO:0000256" key="8">
    <source>
        <dbReference type="PIRNR" id="PIRNR005096"/>
    </source>
</evidence>
<evidence type="ECO:0000313" key="9">
    <source>
        <dbReference type="EMBL" id="GGB93727.1"/>
    </source>
</evidence>
<reference evidence="10" key="1">
    <citation type="journal article" date="2019" name="Int. J. Syst. Evol. Microbiol.">
        <title>The Global Catalogue of Microorganisms (GCM) 10K type strain sequencing project: providing services to taxonomists for standard genome sequencing and annotation.</title>
        <authorList>
            <consortium name="The Broad Institute Genomics Platform"/>
            <consortium name="The Broad Institute Genome Sequencing Center for Infectious Disease"/>
            <person name="Wu L."/>
            <person name="Ma J."/>
        </authorList>
    </citation>
    <scope>NUCLEOTIDE SEQUENCE [LARGE SCALE GENOMIC DNA]</scope>
    <source>
        <strain evidence="10">CGMCC 1.15341</strain>
    </source>
</reference>
<evidence type="ECO:0000313" key="10">
    <source>
        <dbReference type="Proteomes" id="UP000629025"/>
    </source>
</evidence>
<comment type="caution">
    <text evidence="9">The sequence shown here is derived from an EMBL/GenBank/DDBJ whole genome shotgun (WGS) entry which is preliminary data.</text>
</comment>
<dbReference type="InterPro" id="IPR047215">
    <property type="entry name" value="Galactose_mutarotase-like"/>
</dbReference>
<dbReference type="RefSeq" id="WP_188747819.1">
    <property type="nucleotide sequence ID" value="NZ_BMIJ01000004.1"/>
</dbReference>
<dbReference type="EC" id="5.1.3.3" evidence="4 8"/>
<comment type="pathway">
    <text evidence="2 8">Carbohydrate metabolism; hexose metabolism.</text>
</comment>
<evidence type="ECO:0000256" key="5">
    <source>
        <dbReference type="ARBA" id="ARBA00014165"/>
    </source>
</evidence>
<evidence type="ECO:0000256" key="2">
    <source>
        <dbReference type="ARBA" id="ARBA00005028"/>
    </source>
</evidence>
<name>A0ABQ1KCF8_9GAMM</name>
<comment type="similarity">
    <text evidence="3 8">Belongs to the aldose epimerase family.</text>
</comment>
<evidence type="ECO:0000256" key="4">
    <source>
        <dbReference type="ARBA" id="ARBA00013185"/>
    </source>
</evidence>
<dbReference type="Proteomes" id="UP000629025">
    <property type="component" value="Unassembled WGS sequence"/>
</dbReference>
<dbReference type="SUPFAM" id="SSF74650">
    <property type="entry name" value="Galactose mutarotase-like"/>
    <property type="match status" value="1"/>
</dbReference>
<dbReference type="InterPro" id="IPR015443">
    <property type="entry name" value="Aldose_1-epimerase"/>
</dbReference>
<comment type="catalytic activity">
    <reaction evidence="1 8">
        <text>alpha-D-glucose = beta-D-glucose</text>
        <dbReference type="Rhea" id="RHEA:10264"/>
        <dbReference type="ChEBI" id="CHEBI:15903"/>
        <dbReference type="ChEBI" id="CHEBI:17925"/>
        <dbReference type="EC" id="5.1.3.3"/>
    </reaction>
</comment>
<dbReference type="InterPro" id="IPR011013">
    <property type="entry name" value="Gal_mutarotase_sf_dom"/>
</dbReference>
<protein>
    <recommendedName>
        <fullName evidence="5 8">Aldose 1-epimerase</fullName>
        <ecNumber evidence="4 8">5.1.3.3</ecNumber>
    </recommendedName>
</protein>
<organism evidence="9 10">
    <name type="scientific">Marinobacterium zhoushanense</name>
    <dbReference type="NCBI Taxonomy" id="1679163"/>
    <lineage>
        <taxon>Bacteria</taxon>
        <taxon>Pseudomonadati</taxon>
        <taxon>Pseudomonadota</taxon>
        <taxon>Gammaproteobacteria</taxon>
        <taxon>Oceanospirillales</taxon>
        <taxon>Oceanospirillaceae</taxon>
        <taxon>Marinobacterium</taxon>
    </lineage>
</organism>
<accession>A0ABQ1KCF8</accession>
<dbReference type="CDD" id="cd09019">
    <property type="entry name" value="galactose_mutarotase_like"/>
    <property type="match status" value="1"/>
</dbReference>
<evidence type="ECO:0000256" key="3">
    <source>
        <dbReference type="ARBA" id="ARBA00006206"/>
    </source>
</evidence>
<dbReference type="Pfam" id="PF01263">
    <property type="entry name" value="Aldose_epim"/>
    <property type="match status" value="1"/>
</dbReference>
<dbReference type="PIRSF" id="PIRSF005096">
    <property type="entry name" value="GALM"/>
    <property type="match status" value="1"/>
</dbReference>
<dbReference type="InterPro" id="IPR018052">
    <property type="entry name" value="Ald1_epimerase_CS"/>
</dbReference>
<dbReference type="PROSITE" id="PS00545">
    <property type="entry name" value="ALDOSE_1_EPIMERASE"/>
    <property type="match status" value="1"/>
</dbReference>
<proteinExistence type="inferred from homology"/>
<dbReference type="Gene3D" id="2.70.98.10">
    <property type="match status" value="1"/>
</dbReference>
<gene>
    <name evidence="9" type="ORF">GCM10011352_19710</name>
</gene>
<dbReference type="NCBIfam" id="NF008277">
    <property type="entry name" value="PRK11055.1"/>
    <property type="match status" value="1"/>
</dbReference>
<evidence type="ECO:0000256" key="1">
    <source>
        <dbReference type="ARBA" id="ARBA00001614"/>
    </source>
</evidence>
<dbReference type="EMBL" id="BMIJ01000004">
    <property type="protein sequence ID" value="GGB93727.1"/>
    <property type="molecule type" value="Genomic_DNA"/>
</dbReference>
<dbReference type="InterPro" id="IPR014718">
    <property type="entry name" value="GH-type_carb-bd"/>
</dbReference>
<dbReference type="InterPro" id="IPR008183">
    <property type="entry name" value="Aldose_1/G6P_1-epimerase"/>
</dbReference>
<sequence length="335" mass="37301">MNQDREPGLAELRSGLFRALFCNHGARLLALYLRNPNGSETNIALGFPRVEDYPAQDSYVGAICGRYANRIARARCELDGHPLQLSVNEGDNHLHGGAEGFDRRNWEALAVDSRSVTFSLTSPDGDQGYPGTLKTQVIYRIVDEDRLQCQITATCDRPTLVNLTNHAYWNLTGDFSRSAADHLLQIEAQSYLPVDDQLIPLPGVAQVAGTAFDFRTPRTIGERLSECGGYDHNFCLDSRRGQMRPVARLTDPSSGRSLELSTTEAGVQFYLSRHFSPALTSREYQPLHPAAGIALEPQTYPDSPNRAGFPSPRLLPGERYEHLIEWRFGTGRREP</sequence>
<evidence type="ECO:0000256" key="7">
    <source>
        <dbReference type="ARBA" id="ARBA00023277"/>
    </source>
</evidence>
<keyword evidence="7 8" id="KW-0119">Carbohydrate metabolism</keyword>
<keyword evidence="6 8" id="KW-0413">Isomerase</keyword>
<evidence type="ECO:0000256" key="6">
    <source>
        <dbReference type="ARBA" id="ARBA00023235"/>
    </source>
</evidence>